<dbReference type="RefSeq" id="WP_343860653.1">
    <property type="nucleotide sequence ID" value="NZ_BAAAFD010000007.1"/>
</dbReference>
<dbReference type="InterPro" id="IPR012902">
    <property type="entry name" value="N_methyl_site"/>
</dbReference>
<dbReference type="Pfam" id="PF16732">
    <property type="entry name" value="ComP_DUS"/>
    <property type="match status" value="1"/>
</dbReference>
<evidence type="ECO:0000313" key="2">
    <source>
        <dbReference type="Proteomes" id="UP001500359"/>
    </source>
</evidence>
<organism evidence="1 2">
    <name type="scientific">Aliiglaciecola litoralis</name>
    <dbReference type="NCBI Taxonomy" id="582857"/>
    <lineage>
        <taxon>Bacteria</taxon>
        <taxon>Pseudomonadati</taxon>
        <taxon>Pseudomonadota</taxon>
        <taxon>Gammaproteobacteria</taxon>
        <taxon>Alteromonadales</taxon>
        <taxon>Alteromonadaceae</taxon>
        <taxon>Aliiglaciecola</taxon>
    </lineage>
</organism>
<dbReference type="Gene3D" id="3.30.700.10">
    <property type="entry name" value="Glycoprotein, Type 4 Pilin"/>
    <property type="match status" value="1"/>
</dbReference>
<dbReference type="InterPro" id="IPR045584">
    <property type="entry name" value="Pilin-like"/>
</dbReference>
<accession>A0ABP3X1E2</accession>
<protein>
    <recommendedName>
        <fullName evidence="3">Type IV pilus assembly protein PilE</fullName>
    </recommendedName>
</protein>
<proteinExistence type="predicted"/>
<dbReference type="SUPFAM" id="SSF54523">
    <property type="entry name" value="Pili subunits"/>
    <property type="match status" value="1"/>
</dbReference>
<comment type="caution">
    <text evidence="1">The sequence shown here is derived from an EMBL/GenBank/DDBJ whole genome shotgun (WGS) entry which is preliminary data.</text>
</comment>
<dbReference type="PROSITE" id="PS00409">
    <property type="entry name" value="PROKAR_NTER_METHYL"/>
    <property type="match status" value="1"/>
</dbReference>
<reference evidence="2" key="1">
    <citation type="journal article" date="2019" name="Int. J. Syst. Evol. Microbiol.">
        <title>The Global Catalogue of Microorganisms (GCM) 10K type strain sequencing project: providing services to taxonomists for standard genome sequencing and annotation.</title>
        <authorList>
            <consortium name="The Broad Institute Genomics Platform"/>
            <consortium name="The Broad Institute Genome Sequencing Center for Infectious Disease"/>
            <person name="Wu L."/>
            <person name="Ma J."/>
        </authorList>
    </citation>
    <scope>NUCLEOTIDE SEQUENCE [LARGE SCALE GENOMIC DNA]</scope>
    <source>
        <strain evidence="2">JCM 15896</strain>
    </source>
</reference>
<name>A0ABP3X1E2_9ALTE</name>
<evidence type="ECO:0008006" key="3">
    <source>
        <dbReference type="Google" id="ProtNLM"/>
    </source>
</evidence>
<gene>
    <name evidence="1" type="ORF">GCM10009114_26050</name>
</gene>
<dbReference type="Proteomes" id="UP001500359">
    <property type="component" value="Unassembled WGS sequence"/>
</dbReference>
<dbReference type="EMBL" id="BAAAFD010000007">
    <property type="protein sequence ID" value="GAA0858017.1"/>
    <property type="molecule type" value="Genomic_DNA"/>
</dbReference>
<dbReference type="NCBIfam" id="TIGR02532">
    <property type="entry name" value="IV_pilin_GFxxxE"/>
    <property type="match status" value="1"/>
</dbReference>
<keyword evidence="2" id="KW-1185">Reference proteome</keyword>
<dbReference type="InterPro" id="IPR031982">
    <property type="entry name" value="PilE-like"/>
</dbReference>
<dbReference type="Pfam" id="PF07963">
    <property type="entry name" value="N_methyl"/>
    <property type="match status" value="1"/>
</dbReference>
<sequence>MQKGMSLVELLITLAMVGVLISFALPTYQQQQIKAYRTAGQSLLLHYANTQAEFMLERGEYMGADELNMRTTQRYKFEVLMRSKTSFILQATAQNQQSQDTGCEVMSIDQSMLRLPIGCW</sequence>
<evidence type="ECO:0000313" key="1">
    <source>
        <dbReference type="EMBL" id="GAA0858017.1"/>
    </source>
</evidence>